<dbReference type="OrthoDB" id="5283415at2759"/>
<evidence type="ECO:0000256" key="2">
    <source>
        <dbReference type="ARBA" id="ARBA00022692"/>
    </source>
</evidence>
<feature type="transmembrane region" description="Helical" evidence="6">
    <location>
        <begin position="28"/>
        <end position="46"/>
    </location>
</feature>
<dbReference type="GO" id="GO:0016020">
    <property type="term" value="C:membrane"/>
    <property type="evidence" value="ECO:0007669"/>
    <property type="project" value="UniProtKB-SubCell"/>
</dbReference>
<dbReference type="PANTHER" id="PTHR33048">
    <property type="entry name" value="PTH11-LIKE INTEGRAL MEMBRANE PROTEIN (AFU_ORTHOLOGUE AFUA_5G11245)"/>
    <property type="match status" value="1"/>
</dbReference>
<evidence type="ECO:0000256" key="4">
    <source>
        <dbReference type="ARBA" id="ARBA00023136"/>
    </source>
</evidence>
<evidence type="ECO:0000313" key="8">
    <source>
        <dbReference type="EMBL" id="RSL69633.1"/>
    </source>
</evidence>
<feature type="transmembrane region" description="Helical" evidence="6">
    <location>
        <begin position="145"/>
        <end position="174"/>
    </location>
</feature>
<evidence type="ECO:0000259" key="7">
    <source>
        <dbReference type="Pfam" id="PF20684"/>
    </source>
</evidence>
<feature type="transmembrane region" description="Helical" evidence="6">
    <location>
        <begin position="229"/>
        <end position="251"/>
    </location>
</feature>
<dbReference type="Proteomes" id="UP000288168">
    <property type="component" value="Unassembled WGS sequence"/>
</dbReference>
<dbReference type="EMBL" id="NKCI01000012">
    <property type="protein sequence ID" value="RSL69633.1"/>
    <property type="molecule type" value="Genomic_DNA"/>
</dbReference>
<evidence type="ECO:0000256" key="1">
    <source>
        <dbReference type="ARBA" id="ARBA00004141"/>
    </source>
</evidence>
<organism evidence="8 9">
    <name type="scientific">Fusarium duplospermum</name>
    <dbReference type="NCBI Taxonomy" id="1325734"/>
    <lineage>
        <taxon>Eukaryota</taxon>
        <taxon>Fungi</taxon>
        <taxon>Dikarya</taxon>
        <taxon>Ascomycota</taxon>
        <taxon>Pezizomycotina</taxon>
        <taxon>Sordariomycetes</taxon>
        <taxon>Hypocreomycetidae</taxon>
        <taxon>Hypocreales</taxon>
        <taxon>Nectriaceae</taxon>
        <taxon>Fusarium</taxon>
        <taxon>Fusarium solani species complex</taxon>
    </lineage>
</organism>
<sequence>MSDVAKAIADGRVPKDITADYLNETKDAPAIAGIVFVTVLTSIVVLGRLTSRAFLIRRFGLDDTLTLISWLCFIPFVGMCIKLINLGSGRHFEYIQYVLDMPTIELTEVLDFAAHIIYTTTLLFCRISGLAFYYRLCSIHDRLLLAIKIVMGILIAGYLPQLFLLIFHCIPVTGLWPYDFQPGFDKYTCLQWGLVYSVNSSVSLLCDFLLFGIPVVMLRVLEMPRKRKIQLACILLPGTSVIAISITRLVFVIEGQWNADMSWALDKFILRRDVTTGDSNGNSRYGKPTSNSRSHALRSLNFRPEHDILTSRDTSAEGVNAFRTKNQRDNQSENSADGILVSVDFRIKEDSQRGGQSDGESSWKSQ</sequence>
<evidence type="ECO:0000256" key="3">
    <source>
        <dbReference type="ARBA" id="ARBA00022989"/>
    </source>
</evidence>
<keyword evidence="2 6" id="KW-0812">Transmembrane</keyword>
<feature type="transmembrane region" description="Helical" evidence="6">
    <location>
        <begin position="112"/>
        <end position="133"/>
    </location>
</feature>
<keyword evidence="3 6" id="KW-1133">Transmembrane helix</keyword>
<feature type="transmembrane region" description="Helical" evidence="6">
    <location>
        <begin position="194"/>
        <end position="217"/>
    </location>
</feature>
<dbReference type="PANTHER" id="PTHR33048:SF47">
    <property type="entry name" value="INTEGRAL MEMBRANE PROTEIN-RELATED"/>
    <property type="match status" value="1"/>
</dbReference>
<evidence type="ECO:0000256" key="6">
    <source>
        <dbReference type="SAM" id="Phobius"/>
    </source>
</evidence>
<comment type="subcellular location">
    <subcellularLocation>
        <location evidence="1">Membrane</location>
        <topology evidence="1">Multi-pass membrane protein</topology>
    </subcellularLocation>
</comment>
<feature type="domain" description="Rhodopsin" evidence="7">
    <location>
        <begin position="48"/>
        <end position="265"/>
    </location>
</feature>
<comment type="similarity">
    <text evidence="5">Belongs to the SAT4 family.</text>
</comment>
<name>A0A428QWT1_9HYPO</name>
<dbReference type="AlphaFoldDB" id="A0A428QWT1"/>
<evidence type="ECO:0000313" key="9">
    <source>
        <dbReference type="Proteomes" id="UP000288168"/>
    </source>
</evidence>
<dbReference type="Pfam" id="PF20684">
    <property type="entry name" value="Fung_rhodopsin"/>
    <property type="match status" value="1"/>
</dbReference>
<evidence type="ECO:0000256" key="5">
    <source>
        <dbReference type="ARBA" id="ARBA00038359"/>
    </source>
</evidence>
<keyword evidence="9" id="KW-1185">Reference proteome</keyword>
<proteinExistence type="inferred from homology"/>
<feature type="transmembrane region" description="Helical" evidence="6">
    <location>
        <begin position="67"/>
        <end position="92"/>
    </location>
</feature>
<comment type="caution">
    <text evidence="8">The sequence shown here is derived from an EMBL/GenBank/DDBJ whole genome shotgun (WGS) entry which is preliminary data.</text>
</comment>
<dbReference type="InterPro" id="IPR049326">
    <property type="entry name" value="Rhodopsin_dom_fungi"/>
</dbReference>
<reference evidence="8 9" key="1">
    <citation type="submission" date="2017-06" db="EMBL/GenBank/DDBJ databases">
        <title>Comparative genomic analysis of Ambrosia Fusariam Clade fungi.</title>
        <authorList>
            <person name="Stajich J.E."/>
            <person name="Carrillo J."/>
            <person name="Kijimoto T."/>
            <person name="Eskalen A."/>
            <person name="O'Donnell K."/>
            <person name="Kasson M."/>
        </authorList>
    </citation>
    <scope>NUCLEOTIDE SEQUENCE [LARGE SCALE GENOMIC DNA]</scope>
    <source>
        <strain evidence="8 9">NRRL62584</strain>
    </source>
</reference>
<gene>
    <name evidence="8" type="ORF">CEP54_002152</name>
</gene>
<dbReference type="InterPro" id="IPR052337">
    <property type="entry name" value="SAT4-like"/>
</dbReference>
<keyword evidence="4 6" id="KW-0472">Membrane</keyword>
<protein>
    <recommendedName>
        <fullName evidence="7">Rhodopsin domain-containing protein</fullName>
    </recommendedName>
</protein>
<accession>A0A428QWT1</accession>